<accession>C9LK70</accession>
<dbReference type="STRING" id="626522.GCWU000325_02635"/>
<keyword evidence="2" id="KW-1185">Reference proteome</keyword>
<gene>
    <name evidence="1" type="ORF">GCWU000325_02635</name>
</gene>
<proteinExistence type="predicted"/>
<evidence type="ECO:0000313" key="1">
    <source>
        <dbReference type="EMBL" id="EEX70592.1"/>
    </source>
</evidence>
<dbReference type="AlphaFoldDB" id="C9LK70"/>
<dbReference type="Proteomes" id="UP000003460">
    <property type="component" value="Unassembled WGS sequence"/>
</dbReference>
<organism evidence="1 2">
    <name type="scientific">Alloprevotella tannerae ATCC 51259</name>
    <dbReference type="NCBI Taxonomy" id="626522"/>
    <lineage>
        <taxon>Bacteria</taxon>
        <taxon>Pseudomonadati</taxon>
        <taxon>Bacteroidota</taxon>
        <taxon>Bacteroidia</taxon>
        <taxon>Bacteroidales</taxon>
        <taxon>Prevotellaceae</taxon>
        <taxon>Alloprevotella</taxon>
    </lineage>
</organism>
<protein>
    <submittedName>
        <fullName evidence="1">Uncharacterized protein</fullName>
    </submittedName>
</protein>
<sequence>MVDGLWLWAGRRFTGIKSCGGGRLAIGDGELSEELLAAAYVGGGGLVCGDVSVGAAGCVGGVWSLSG</sequence>
<dbReference type="HOGENOM" id="CLU_2808897_0_0_10"/>
<name>C9LK70_9BACT</name>
<dbReference type="EMBL" id="ACIJ02000028">
    <property type="protein sequence ID" value="EEX70592.1"/>
    <property type="molecule type" value="Genomic_DNA"/>
</dbReference>
<comment type="caution">
    <text evidence="1">The sequence shown here is derived from an EMBL/GenBank/DDBJ whole genome shotgun (WGS) entry which is preliminary data.</text>
</comment>
<reference evidence="1" key="1">
    <citation type="submission" date="2009-09" db="EMBL/GenBank/DDBJ databases">
        <authorList>
            <person name="Weinstock G."/>
            <person name="Sodergren E."/>
            <person name="Clifton S."/>
            <person name="Fulton L."/>
            <person name="Fulton B."/>
            <person name="Courtney L."/>
            <person name="Fronick C."/>
            <person name="Harrison M."/>
            <person name="Strong C."/>
            <person name="Farmer C."/>
            <person name="Delahaunty K."/>
            <person name="Markovic C."/>
            <person name="Hall O."/>
            <person name="Minx P."/>
            <person name="Tomlinson C."/>
            <person name="Mitreva M."/>
            <person name="Nelson J."/>
            <person name="Hou S."/>
            <person name="Wollam A."/>
            <person name="Pepin K.H."/>
            <person name="Johnson M."/>
            <person name="Bhonagiri V."/>
            <person name="Nash W.E."/>
            <person name="Warren W."/>
            <person name="Chinwalla A."/>
            <person name="Mardis E.R."/>
            <person name="Wilson R.K."/>
        </authorList>
    </citation>
    <scope>NUCLEOTIDE SEQUENCE [LARGE SCALE GENOMIC DNA]</scope>
    <source>
        <strain evidence="1">ATCC 51259</strain>
    </source>
</reference>
<evidence type="ECO:0000313" key="2">
    <source>
        <dbReference type="Proteomes" id="UP000003460"/>
    </source>
</evidence>